<proteinExistence type="predicted"/>
<accession>A0ABQ4RX67</accession>
<reference evidence="1" key="1">
    <citation type="journal article" date="2021" name="Front. Microbiol.">
        <title>Comprehensive Comparative Genomics and Phenotyping of Methylobacterium Species.</title>
        <authorList>
            <person name="Alessa O."/>
            <person name="Ogura Y."/>
            <person name="Fujitani Y."/>
            <person name="Takami H."/>
            <person name="Hayashi T."/>
            <person name="Sahin N."/>
            <person name="Tani A."/>
        </authorList>
    </citation>
    <scope>NUCLEOTIDE SEQUENCE</scope>
    <source>
        <strain evidence="1">DSM 19015</strain>
    </source>
</reference>
<evidence type="ECO:0000313" key="2">
    <source>
        <dbReference type="Proteomes" id="UP001055125"/>
    </source>
</evidence>
<sequence>MDQPSLYDDDIVTWAEQQAAYLRLEPSMRRRLNWDHI</sequence>
<dbReference type="Proteomes" id="UP001055125">
    <property type="component" value="Unassembled WGS sequence"/>
</dbReference>
<evidence type="ECO:0008006" key="3">
    <source>
        <dbReference type="Google" id="ProtNLM"/>
    </source>
</evidence>
<gene>
    <name evidence="1" type="ORF">OCOJLMKI_2198</name>
</gene>
<protein>
    <recommendedName>
        <fullName evidence="3">DUF29 domain-containing protein</fullName>
    </recommendedName>
</protein>
<dbReference type="EMBL" id="BPQP01000032">
    <property type="protein sequence ID" value="GJD94990.1"/>
    <property type="molecule type" value="Genomic_DNA"/>
</dbReference>
<name>A0ABQ4RX67_9HYPH</name>
<organism evidence="1 2">
    <name type="scientific">Methylobacterium iners</name>
    <dbReference type="NCBI Taxonomy" id="418707"/>
    <lineage>
        <taxon>Bacteria</taxon>
        <taxon>Pseudomonadati</taxon>
        <taxon>Pseudomonadota</taxon>
        <taxon>Alphaproteobacteria</taxon>
        <taxon>Hyphomicrobiales</taxon>
        <taxon>Methylobacteriaceae</taxon>
        <taxon>Methylobacterium</taxon>
    </lineage>
</organism>
<dbReference type="Gene3D" id="1.20.1220.20">
    <property type="entry name" value="Uncharcterised protein PF01724"/>
    <property type="match status" value="1"/>
</dbReference>
<evidence type="ECO:0000313" key="1">
    <source>
        <dbReference type="EMBL" id="GJD94990.1"/>
    </source>
</evidence>
<keyword evidence="2" id="KW-1185">Reference proteome</keyword>
<reference evidence="1" key="2">
    <citation type="submission" date="2021-08" db="EMBL/GenBank/DDBJ databases">
        <authorList>
            <person name="Tani A."/>
            <person name="Ola A."/>
            <person name="Ogura Y."/>
            <person name="Katsura K."/>
            <person name="Hayashi T."/>
        </authorList>
    </citation>
    <scope>NUCLEOTIDE SEQUENCE</scope>
    <source>
        <strain evidence="1">DSM 19015</strain>
    </source>
</reference>
<comment type="caution">
    <text evidence="1">The sequence shown here is derived from an EMBL/GenBank/DDBJ whole genome shotgun (WGS) entry which is preliminary data.</text>
</comment>